<dbReference type="InterPro" id="IPR001789">
    <property type="entry name" value="Sig_transdc_resp-reg_receiver"/>
</dbReference>
<dbReference type="Gene3D" id="3.40.50.2300">
    <property type="match status" value="1"/>
</dbReference>
<dbReference type="InterPro" id="IPR003594">
    <property type="entry name" value="HATPase_dom"/>
</dbReference>
<feature type="modified residue" description="4-aspartylphosphate" evidence="12">
    <location>
        <position position="308"/>
    </location>
</feature>
<dbReference type="CDD" id="cd17546">
    <property type="entry name" value="REC_hyHK_CKI1_RcsC-like"/>
    <property type="match status" value="1"/>
</dbReference>
<dbReference type="InterPro" id="IPR036097">
    <property type="entry name" value="HisK_dim/P_sf"/>
</dbReference>
<dbReference type="Pfam" id="PF02518">
    <property type="entry name" value="HATPase_c"/>
    <property type="match status" value="1"/>
</dbReference>
<dbReference type="PANTHER" id="PTHR45339">
    <property type="entry name" value="HYBRID SIGNAL TRANSDUCTION HISTIDINE KINASE J"/>
    <property type="match status" value="1"/>
</dbReference>
<evidence type="ECO:0000256" key="9">
    <source>
        <dbReference type="ARBA" id="ARBA00022989"/>
    </source>
</evidence>
<keyword evidence="16" id="KW-0418">Kinase</keyword>
<dbReference type="SMART" id="SM00387">
    <property type="entry name" value="HATPase_c"/>
    <property type="match status" value="1"/>
</dbReference>
<evidence type="ECO:0000256" key="13">
    <source>
        <dbReference type="SAM" id="MobiDB-lite"/>
    </source>
</evidence>
<evidence type="ECO:0000259" key="15">
    <source>
        <dbReference type="PROSITE" id="PS50110"/>
    </source>
</evidence>
<dbReference type="EMBL" id="CP000830">
    <property type="protein sequence ID" value="ABV92569.1"/>
    <property type="molecule type" value="Genomic_DNA"/>
</dbReference>
<dbReference type="EC" id="2.7.13.3" evidence="3"/>
<keyword evidence="10" id="KW-0902">Two-component regulatory system</keyword>
<dbReference type="Gene3D" id="1.20.120.160">
    <property type="entry name" value="HPT domain"/>
    <property type="match status" value="1"/>
</dbReference>
<evidence type="ECO:0000313" key="17">
    <source>
        <dbReference type="Proteomes" id="UP000006833"/>
    </source>
</evidence>
<comment type="catalytic activity">
    <reaction evidence="1">
        <text>ATP + protein L-histidine = ADP + protein N-phospho-L-histidine.</text>
        <dbReference type="EC" id="2.7.13.3"/>
    </reaction>
</comment>
<evidence type="ECO:0000256" key="5">
    <source>
        <dbReference type="ARBA" id="ARBA00022553"/>
    </source>
</evidence>
<dbReference type="SUPFAM" id="SSF47226">
    <property type="entry name" value="Histidine-containing phosphotransfer domain, HPT domain"/>
    <property type="match status" value="1"/>
</dbReference>
<dbReference type="Proteomes" id="UP000006833">
    <property type="component" value="Chromosome"/>
</dbReference>
<evidence type="ECO:0000256" key="11">
    <source>
        <dbReference type="ARBA" id="ARBA00023136"/>
    </source>
</evidence>
<comment type="subcellular location">
    <subcellularLocation>
        <location evidence="2">Cell membrane</location>
        <topology evidence="2">Multi-pass membrane protein</topology>
    </subcellularLocation>
</comment>
<dbReference type="eggNOG" id="COG2198">
    <property type="taxonomic scope" value="Bacteria"/>
</dbReference>
<dbReference type="InterPro" id="IPR005467">
    <property type="entry name" value="His_kinase_dom"/>
</dbReference>
<evidence type="ECO:0000256" key="7">
    <source>
        <dbReference type="ARBA" id="ARBA00022741"/>
    </source>
</evidence>
<evidence type="ECO:0000256" key="2">
    <source>
        <dbReference type="ARBA" id="ARBA00004651"/>
    </source>
</evidence>
<evidence type="ECO:0000256" key="10">
    <source>
        <dbReference type="ARBA" id="ARBA00023012"/>
    </source>
</evidence>
<feature type="domain" description="Response regulatory" evidence="15">
    <location>
        <begin position="259"/>
        <end position="376"/>
    </location>
</feature>
<keyword evidence="8" id="KW-0067">ATP-binding</keyword>
<reference evidence="17" key="1">
    <citation type="journal article" date="2010" name="ISME J.">
        <title>The complete genome sequence of the algal symbiont Dinoroseobacter shibae: a hitchhiker's guide to life in the sea.</title>
        <authorList>
            <person name="Wagner-Dobler I."/>
            <person name="Ballhausen B."/>
            <person name="Berger M."/>
            <person name="Brinkhoff T."/>
            <person name="Buchholz I."/>
            <person name="Bunk B."/>
            <person name="Cypionka H."/>
            <person name="Daniel R."/>
            <person name="Drepper T."/>
            <person name="Gerdts G."/>
            <person name="Hahnke S."/>
            <person name="Han C."/>
            <person name="Jahn D."/>
            <person name="Kalhoefer D."/>
            <person name="Kiss H."/>
            <person name="Klenk H.P."/>
            <person name="Kyrpides N."/>
            <person name="Liebl W."/>
            <person name="Liesegang H."/>
            <person name="Meincke L."/>
            <person name="Pati A."/>
            <person name="Petersen J."/>
            <person name="Piekarski T."/>
            <person name="Pommerenke C."/>
            <person name="Pradella S."/>
            <person name="Pukall R."/>
            <person name="Rabus R."/>
            <person name="Stackebrandt E."/>
            <person name="Thole S."/>
            <person name="Thompson L."/>
            <person name="Tielen P."/>
            <person name="Tomasch J."/>
            <person name="von Jan M."/>
            <person name="Wanphrut N."/>
            <person name="Wichels A."/>
            <person name="Zech H."/>
            <person name="Simon M."/>
        </authorList>
    </citation>
    <scope>NUCLEOTIDE SEQUENCE [LARGE SCALE GENOMIC DNA]</scope>
    <source>
        <strain evidence="17">DSM 16493 / NCIMB 14021 / DFL 12</strain>
    </source>
</reference>
<dbReference type="SUPFAM" id="SSF55874">
    <property type="entry name" value="ATPase domain of HSP90 chaperone/DNA topoisomerase II/histidine kinase"/>
    <property type="match status" value="1"/>
</dbReference>
<dbReference type="SMART" id="SM00448">
    <property type="entry name" value="REC"/>
    <property type="match status" value="1"/>
</dbReference>
<keyword evidence="17" id="KW-1185">Reference proteome</keyword>
<evidence type="ECO:0000256" key="8">
    <source>
        <dbReference type="ARBA" id="ARBA00022840"/>
    </source>
</evidence>
<name>A8LRB9_DINSH</name>
<dbReference type="GO" id="GO:0000155">
    <property type="term" value="F:phosphorelay sensor kinase activity"/>
    <property type="evidence" value="ECO:0007669"/>
    <property type="project" value="InterPro"/>
</dbReference>
<protein>
    <recommendedName>
        <fullName evidence="3">histidine kinase</fullName>
        <ecNumber evidence="3">2.7.13.3</ecNumber>
    </recommendedName>
</protein>
<keyword evidence="9" id="KW-1133">Transmembrane helix</keyword>
<keyword evidence="7" id="KW-0547">Nucleotide-binding</keyword>
<dbReference type="SUPFAM" id="SSF47384">
    <property type="entry name" value="Homodimeric domain of signal transducing histidine kinase"/>
    <property type="match status" value="1"/>
</dbReference>
<dbReference type="Gene3D" id="1.10.287.130">
    <property type="match status" value="1"/>
</dbReference>
<dbReference type="InterPro" id="IPR036641">
    <property type="entry name" value="HPT_dom_sf"/>
</dbReference>
<dbReference type="PRINTS" id="PR00344">
    <property type="entry name" value="BCTRLSENSOR"/>
</dbReference>
<dbReference type="eggNOG" id="COG0784">
    <property type="taxonomic scope" value="Bacteria"/>
</dbReference>
<dbReference type="InterPro" id="IPR004358">
    <property type="entry name" value="Sig_transdc_His_kin-like_C"/>
</dbReference>
<dbReference type="STRING" id="398580.Dshi_0824"/>
<dbReference type="Gene3D" id="3.30.565.10">
    <property type="entry name" value="Histidine kinase-like ATPase, C-terminal domain"/>
    <property type="match status" value="1"/>
</dbReference>
<evidence type="ECO:0000256" key="3">
    <source>
        <dbReference type="ARBA" id="ARBA00012438"/>
    </source>
</evidence>
<feature type="domain" description="Histidine kinase" evidence="14">
    <location>
        <begin position="25"/>
        <end position="239"/>
    </location>
</feature>
<keyword evidence="4" id="KW-1003">Cell membrane</keyword>
<evidence type="ECO:0000256" key="6">
    <source>
        <dbReference type="ARBA" id="ARBA00022692"/>
    </source>
</evidence>
<dbReference type="InterPro" id="IPR036890">
    <property type="entry name" value="HATPase_C_sf"/>
</dbReference>
<organism evidence="16 17">
    <name type="scientific">Dinoroseobacter shibae (strain DSM 16493 / NCIMB 14021 / DFL 12)</name>
    <dbReference type="NCBI Taxonomy" id="398580"/>
    <lineage>
        <taxon>Bacteria</taxon>
        <taxon>Pseudomonadati</taxon>
        <taxon>Pseudomonadota</taxon>
        <taxon>Alphaproteobacteria</taxon>
        <taxon>Rhodobacterales</taxon>
        <taxon>Roseobacteraceae</taxon>
        <taxon>Dinoroseobacter</taxon>
    </lineage>
</organism>
<dbReference type="PANTHER" id="PTHR45339:SF1">
    <property type="entry name" value="HYBRID SIGNAL TRANSDUCTION HISTIDINE KINASE J"/>
    <property type="match status" value="1"/>
</dbReference>
<evidence type="ECO:0000259" key="14">
    <source>
        <dbReference type="PROSITE" id="PS50109"/>
    </source>
</evidence>
<feature type="region of interest" description="Disordered" evidence="13">
    <location>
        <begin position="1"/>
        <end position="21"/>
    </location>
</feature>
<keyword evidence="16" id="KW-0808">Transferase</keyword>
<gene>
    <name evidence="16" type="ordered locus">Dshi_0824</name>
</gene>
<dbReference type="KEGG" id="dsh:Dshi_0824"/>
<sequence>MTSPDTALQRSDEPANAETSDQISLLSHDIRGAMSDVIGGLRLVDMGVLEPDTRAQLERVRSSGEVLARLVEEILSWANEGEDAPRRPGQRLNLGRFLHDLDSRWTGRAVASGLRFRMTIADTVPSVVGLDRVALERILGNLISNALKYTDRGEVQLDISLLPSRDLQFRVLDQGPGFSDAALALLFEMRGRPDNAPKPGTGLGLHIAKELSDDMGGRLMVANRAGGGALVSLSIPDGVWTTPDTAPAQSRSHDLSGKHILVAEDNETNQILTTQMLEALGATSEIAVDGVAALDALDQRDFDLALIDIEMPRLNGIEVIRTIRTRNDAKAKMPLIALTAYVLRSNREAIYQAGSDAIIAKPIMSLESFAETLAQHLGAPTTSDELEASNVVSMPDRSRFDRLLEIAGTDGARELLSRLTADLERVRDNLCLAIPRLDQSMLRAETHVLISLAGAVGADRLHTLASTLNAAAHRMDECEIVTLGSEAKSRIDDLLRVIEREAAERIPTV</sequence>
<dbReference type="eggNOG" id="COG2205">
    <property type="taxonomic scope" value="Bacteria"/>
</dbReference>
<dbReference type="CDD" id="cd00075">
    <property type="entry name" value="HATPase"/>
    <property type="match status" value="1"/>
</dbReference>
<keyword evidence="6" id="KW-0812">Transmembrane</keyword>
<dbReference type="PROSITE" id="PS50110">
    <property type="entry name" value="RESPONSE_REGULATORY"/>
    <property type="match status" value="1"/>
</dbReference>
<dbReference type="GO" id="GO:0005524">
    <property type="term" value="F:ATP binding"/>
    <property type="evidence" value="ECO:0007669"/>
    <property type="project" value="UniProtKB-KW"/>
</dbReference>
<dbReference type="GO" id="GO:0005886">
    <property type="term" value="C:plasma membrane"/>
    <property type="evidence" value="ECO:0007669"/>
    <property type="project" value="UniProtKB-SubCell"/>
</dbReference>
<evidence type="ECO:0000256" key="12">
    <source>
        <dbReference type="PROSITE-ProRule" id="PRU00169"/>
    </source>
</evidence>
<keyword evidence="11" id="KW-0472">Membrane</keyword>
<evidence type="ECO:0000256" key="1">
    <source>
        <dbReference type="ARBA" id="ARBA00000085"/>
    </source>
</evidence>
<evidence type="ECO:0000256" key="4">
    <source>
        <dbReference type="ARBA" id="ARBA00022475"/>
    </source>
</evidence>
<keyword evidence="5 12" id="KW-0597">Phosphoprotein</keyword>
<proteinExistence type="predicted"/>
<dbReference type="PROSITE" id="PS50109">
    <property type="entry name" value="HIS_KIN"/>
    <property type="match status" value="1"/>
</dbReference>
<evidence type="ECO:0000313" key="16">
    <source>
        <dbReference type="EMBL" id="ABV92569.1"/>
    </source>
</evidence>
<dbReference type="InterPro" id="IPR011006">
    <property type="entry name" value="CheY-like_superfamily"/>
</dbReference>
<accession>A8LRB9</accession>
<dbReference type="Pfam" id="PF00072">
    <property type="entry name" value="Response_reg"/>
    <property type="match status" value="1"/>
</dbReference>
<dbReference type="AlphaFoldDB" id="A8LRB9"/>
<dbReference type="HOGENOM" id="CLU_538482_0_0_5"/>
<dbReference type="SUPFAM" id="SSF52172">
    <property type="entry name" value="CheY-like"/>
    <property type="match status" value="1"/>
</dbReference>